<protein>
    <submittedName>
        <fullName evidence="1">Uncharacterized protein</fullName>
    </submittedName>
</protein>
<reference evidence="1" key="1">
    <citation type="submission" date="2021-02" db="EMBL/GenBank/DDBJ databases">
        <title>First Annotated Genome of the Yellow-green Alga Tribonema minus.</title>
        <authorList>
            <person name="Mahan K.M."/>
        </authorList>
    </citation>
    <scope>NUCLEOTIDE SEQUENCE</scope>
    <source>
        <strain evidence="1">UTEX B ZZ1240</strain>
    </source>
</reference>
<proteinExistence type="predicted"/>
<dbReference type="Gene3D" id="3.40.50.150">
    <property type="entry name" value="Vaccinia Virus protein VP39"/>
    <property type="match status" value="1"/>
</dbReference>
<dbReference type="SUPFAM" id="SSF53335">
    <property type="entry name" value="S-adenosyl-L-methionine-dependent methyltransferases"/>
    <property type="match status" value="1"/>
</dbReference>
<dbReference type="Pfam" id="PF11899">
    <property type="entry name" value="DUF3419"/>
    <property type="match status" value="1"/>
</dbReference>
<evidence type="ECO:0000313" key="2">
    <source>
        <dbReference type="Proteomes" id="UP000664859"/>
    </source>
</evidence>
<evidence type="ECO:0000313" key="1">
    <source>
        <dbReference type="EMBL" id="KAG5181120.1"/>
    </source>
</evidence>
<dbReference type="InterPro" id="IPR021829">
    <property type="entry name" value="DUF3419"/>
</dbReference>
<dbReference type="EMBL" id="JAFCMP010000335">
    <property type="protein sequence ID" value="KAG5181120.1"/>
    <property type="molecule type" value="Genomic_DNA"/>
</dbReference>
<accession>A0A836CCB0</accession>
<gene>
    <name evidence="1" type="ORF">JKP88DRAFT_246322</name>
</gene>
<dbReference type="AlphaFoldDB" id="A0A836CCB0"/>
<sequence length="343" mass="36100">MSIAGAGTHALGMCSNALVKTIDAVDINPSQVLLAKLTAAAAAALSHPEDFAAFLGTGRDAPTRLALYKDFVRPKIPESDVAAFWDANLDTIGAGTMRCGAMERMFAVLRDHIAQHCSDRDGVVRAAHATYGDAACWKKYMPTLADDAVARLIANLPPVAGAALADAMAAANATPPVRNLVAHIVLNGTFPMEPDAARPLFLREAQHAAARAQGVLPPRLNFHVGPIQEVGPRLTQRLRADTESTSIGTGGAGYDFITLSNILNMLDSTAAAEPVVRAMASCLAPGGALLCRWTGTEALPGFVAHVFRKCGLDVDDDVNKRLLALETSVYMPELALGVKPETS</sequence>
<dbReference type="Proteomes" id="UP000664859">
    <property type="component" value="Unassembled WGS sequence"/>
</dbReference>
<comment type="caution">
    <text evidence="1">The sequence shown here is derived from an EMBL/GenBank/DDBJ whole genome shotgun (WGS) entry which is preliminary data.</text>
</comment>
<dbReference type="InterPro" id="IPR029063">
    <property type="entry name" value="SAM-dependent_MTases_sf"/>
</dbReference>
<name>A0A836CCB0_9STRA</name>
<organism evidence="1 2">
    <name type="scientific">Tribonema minus</name>
    <dbReference type="NCBI Taxonomy" id="303371"/>
    <lineage>
        <taxon>Eukaryota</taxon>
        <taxon>Sar</taxon>
        <taxon>Stramenopiles</taxon>
        <taxon>Ochrophyta</taxon>
        <taxon>PX clade</taxon>
        <taxon>Xanthophyceae</taxon>
        <taxon>Tribonematales</taxon>
        <taxon>Tribonemataceae</taxon>
        <taxon>Tribonema</taxon>
    </lineage>
</organism>
<keyword evidence="2" id="KW-1185">Reference proteome</keyword>